<dbReference type="GO" id="GO:0005506">
    <property type="term" value="F:iron ion binding"/>
    <property type="evidence" value="ECO:0007669"/>
    <property type="project" value="InterPro"/>
</dbReference>
<keyword evidence="1" id="KW-0349">Heme</keyword>
<dbReference type="Proteomes" id="UP000750711">
    <property type="component" value="Unassembled WGS sequence"/>
</dbReference>
<protein>
    <recommendedName>
        <fullName evidence="4">Cytochrome P450</fullName>
    </recommendedName>
</protein>
<dbReference type="InterPro" id="IPR050121">
    <property type="entry name" value="Cytochrome_P450_monoxygenase"/>
</dbReference>
<comment type="caution">
    <text evidence="2">The sequence shown here is derived from an EMBL/GenBank/DDBJ whole genome shotgun (WGS) entry which is preliminary data.</text>
</comment>
<dbReference type="GO" id="GO:0004497">
    <property type="term" value="F:monooxygenase activity"/>
    <property type="evidence" value="ECO:0007669"/>
    <property type="project" value="InterPro"/>
</dbReference>
<feature type="binding site" description="axial binding residue" evidence="1">
    <location>
        <position position="433"/>
    </location>
    <ligand>
        <name>heme</name>
        <dbReference type="ChEBI" id="CHEBI:30413"/>
    </ligand>
    <ligandPart>
        <name>Fe</name>
        <dbReference type="ChEBI" id="CHEBI:18248"/>
    </ligandPart>
</feature>
<comment type="cofactor">
    <cofactor evidence="1">
        <name>heme</name>
        <dbReference type="ChEBI" id="CHEBI:30413"/>
    </cofactor>
</comment>
<keyword evidence="1" id="KW-0408">Iron</keyword>
<evidence type="ECO:0000256" key="1">
    <source>
        <dbReference type="PIRSR" id="PIRSR602401-1"/>
    </source>
</evidence>
<dbReference type="InterPro" id="IPR001128">
    <property type="entry name" value="Cyt_P450"/>
</dbReference>
<accession>A0A9P8LB68</accession>
<dbReference type="GO" id="GO:0016705">
    <property type="term" value="F:oxidoreductase activity, acting on paired donors, with incorporation or reduction of molecular oxygen"/>
    <property type="evidence" value="ECO:0007669"/>
    <property type="project" value="InterPro"/>
</dbReference>
<keyword evidence="1" id="KW-0479">Metal-binding</keyword>
<dbReference type="Gene3D" id="1.10.630.10">
    <property type="entry name" value="Cytochrome P450"/>
    <property type="match status" value="1"/>
</dbReference>
<gene>
    <name evidence="2" type="ORF">GP486_004541</name>
</gene>
<dbReference type="SUPFAM" id="SSF48264">
    <property type="entry name" value="Cytochrome P450"/>
    <property type="match status" value="1"/>
</dbReference>
<dbReference type="Pfam" id="PF00067">
    <property type="entry name" value="p450"/>
    <property type="match status" value="1"/>
</dbReference>
<dbReference type="PRINTS" id="PR00463">
    <property type="entry name" value="EP450I"/>
</dbReference>
<evidence type="ECO:0008006" key="4">
    <source>
        <dbReference type="Google" id="ProtNLM"/>
    </source>
</evidence>
<dbReference type="GO" id="GO:0020037">
    <property type="term" value="F:heme binding"/>
    <property type="evidence" value="ECO:0007669"/>
    <property type="project" value="InterPro"/>
</dbReference>
<dbReference type="PANTHER" id="PTHR24305:SF227">
    <property type="entry name" value="P450, PUTATIVE (EUROFUNG)-RELATED"/>
    <property type="match status" value="1"/>
</dbReference>
<evidence type="ECO:0000313" key="2">
    <source>
        <dbReference type="EMBL" id="KAH0558821.1"/>
    </source>
</evidence>
<proteinExistence type="predicted"/>
<dbReference type="PANTHER" id="PTHR24305">
    <property type="entry name" value="CYTOCHROME P450"/>
    <property type="match status" value="1"/>
</dbReference>
<keyword evidence="3" id="KW-1185">Reference proteome</keyword>
<sequence length="488" mass="53895">MAPGGNSLFMGQWKRLFNEPPGVPMVDWVCTIPNDGIIRYLDIFNSEAILPTSEAALAEILAAKSDEFVKPRAMTKAVKSFFGSGLTFAEGREHKIQRKSLMPAFSFRHIKDLYPSFWAKSCEFVDIITTEVLTHPEPAGVAGKSGSQPSSVVDISSWLSRATLDILGDVGLGHNFEAMSNEKSSLLVAYSKIFAPSAQTQILVAMNLFFPRWVVRNIPLKRNRELYDAAVVIRDNCRSIIKKRRMEMGEMKNTNVDIFSAIQSSGADDEGLVEQLVGILAAGHETPATAVFWAVCLLAKHPDIQNRLRADIRSHLPPPQTVYGTTALRNPPIQIDRIPYLQAVCNEVLRLCPPFPIGWREVAGHGTTLLGQPLPKGTRVMVVPWAINRDPARWGPDAGTFDPERWMGPGRAGSGGASSNFAFMTFFHGPRSCIAENFARTEIACLLAVLVGRFEMELEHPEKELAARRGLTSRPMGVGVRMRLVDGW</sequence>
<dbReference type="CDD" id="cd11069">
    <property type="entry name" value="CYP_FUM15-like"/>
    <property type="match status" value="1"/>
</dbReference>
<reference evidence="2" key="1">
    <citation type="submission" date="2021-03" db="EMBL/GenBank/DDBJ databases">
        <title>Comparative genomics and phylogenomic investigation of the class Geoglossomycetes provide insights into ecological specialization and systematics.</title>
        <authorList>
            <person name="Melie T."/>
            <person name="Pirro S."/>
            <person name="Miller A.N."/>
            <person name="Quandt A."/>
        </authorList>
    </citation>
    <scope>NUCLEOTIDE SEQUENCE</scope>
    <source>
        <strain evidence="2">CAQ_001_2017</strain>
    </source>
</reference>
<dbReference type="InterPro" id="IPR002401">
    <property type="entry name" value="Cyt_P450_E_grp-I"/>
</dbReference>
<evidence type="ECO:0000313" key="3">
    <source>
        <dbReference type="Proteomes" id="UP000750711"/>
    </source>
</evidence>
<dbReference type="AlphaFoldDB" id="A0A9P8LB68"/>
<dbReference type="EMBL" id="JAGHQM010000729">
    <property type="protein sequence ID" value="KAH0558821.1"/>
    <property type="molecule type" value="Genomic_DNA"/>
</dbReference>
<dbReference type="InterPro" id="IPR036396">
    <property type="entry name" value="Cyt_P450_sf"/>
</dbReference>
<dbReference type="PRINTS" id="PR00385">
    <property type="entry name" value="P450"/>
</dbReference>
<name>A0A9P8LB68_9PEZI</name>
<organism evidence="2 3">
    <name type="scientific">Trichoglossum hirsutum</name>
    <dbReference type="NCBI Taxonomy" id="265104"/>
    <lineage>
        <taxon>Eukaryota</taxon>
        <taxon>Fungi</taxon>
        <taxon>Dikarya</taxon>
        <taxon>Ascomycota</taxon>
        <taxon>Pezizomycotina</taxon>
        <taxon>Geoglossomycetes</taxon>
        <taxon>Geoglossales</taxon>
        <taxon>Geoglossaceae</taxon>
        <taxon>Trichoglossum</taxon>
    </lineage>
</organism>